<dbReference type="AlphaFoldDB" id="A0A9X1NLC3"/>
<keyword evidence="2" id="KW-0378">Hydrolase</keyword>
<dbReference type="GO" id="GO:0016811">
    <property type="term" value="F:hydrolase activity, acting on carbon-nitrogen (but not peptide) bonds, in linear amides"/>
    <property type="evidence" value="ECO:0007669"/>
    <property type="project" value="InterPro"/>
</dbReference>
<dbReference type="Pfam" id="PF01804">
    <property type="entry name" value="Penicil_amidase"/>
    <property type="match status" value="1"/>
</dbReference>
<comment type="cofactor">
    <cofactor evidence="5">
        <name>Ca(2+)</name>
        <dbReference type="ChEBI" id="CHEBI:29108"/>
    </cofactor>
    <text evidence="5">Binds 1 Ca(2+) ion per dimer.</text>
</comment>
<dbReference type="Proteomes" id="UP001138997">
    <property type="component" value="Unassembled WGS sequence"/>
</dbReference>
<dbReference type="EMBL" id="JAJOMB010000023">
    <property type="protein sequence ID" value="MCD5315649.1"/>
    <property type="molecule type" value="Genomic_DNA"/>
</dbReference>
<dbReference type="InterPro" id="IPR002692">
    <property type="entry name" value="S45"/>
</dbReference>
<evidence type="ECO:0000256" key="3">
    <source>
        <dbReference type="ARBA" id="ARBA00023145"/>
    </source>
</evidence>
<feature type="compositionally biased region" description="Polar residues" evidence="6">
    <location>
        <begin position="263"/>
        <end position="281"/>
    </location>
</feature>
<dbReference type="Gene3D" id="2.30.120.10">
    <property type="match status" value="1"/>
</dbReference>
<comment type="similarity">
    <text evidence="1">Belongs to the peptidase S45 family.</text>
</comment>
<comment type="caution">
    <text evidence="7">The sequence shown here is derived from an EMBL/GenBank/DDBJ whole genome shotgun (WGS) entry which is preliminary data.</text>
</comment>
<dbReference type="InterPro" id="IPR023343">
    <property type="entry name" value="Penicillin_amidase_dom1"/>
</dbReference>
<dbReference type="GO" id="GO:0017000">
    <property type="term" value="P:antibiotic biosynthetic process"/>
    <property type="evidence" value="ECO:0007669"/>
    <property type="project" value="InterPro"/>
</dbReference>
<feature type="binding site" evidence="5">
    <location>
        <position position="419"/>
    </location>
    <ligand>
        <name>Ca(2+)</name>
        <dbReference type="ChEBI" id="CHEBI:29108"/>
    </ligand>
</feature>
<dbReference type="InterPro" id="IPR043146">
    <property type="entry name" value="Penicillin_amidase_N_B-knob"/>
</dbReference>
<evidence type="ECO:0000313" key="7">
    <source>
        <dbReference type="EMBL" id="MCD5315649.1"/>
    </source>
</evidence>
<dbReference type="Gene3D" id="1.10.439.10">
    <property type="entry name" value="Penicillin Amidohydrolase, domain 1"/>
    <property type="match status" value="1"/>
</dbReference>
<keyword evidence="3" id="KW-0865">Zymogen</keyword>
<dbReference type="CDD" id="cd03747">
    <property type="entry name" value="Ntn_PGA_like"/>
    <property type="match status" value="1"/>
</dbReference>
<keyword evidence="5" id="KW-0106">Calcium</keyword>
<dbReference type="InterPro" id="IPR029055">
    <property type="entry name" value="Ntn_hydrolases_N"/>
</dbReference>
<keyword evidence="8" id="KW-1185">Reference proteome</keyword>
<dbReference type="Gene3D" id="1.10.1400.10">
    <property type="match status" value="1"/>
</dbReference>
<name>A0A9X1NLC3_9ACTN</name>
<reference evidence="7" key="1">
    <citation type="submission" date="2021-11" db="EMBL/GenBank/DDBJ databases">
        <title>Streptomyces corallinus and Kineosporia corallina sp. nov., two new coral-derived marine actinobacteria.</title>
        <authorList>
            <person name="Buangrab K."/>
            <person name="Sutthacheep M."/>
            <person name="Yeemin T."/>
            <person name="Harunari E."/>
            <person name="Igarashi Y."/>
            <person name="Sripreechasak P."/>
            <person name="Kanchanasin P."/>
            <person name="Tanasupawat S."/>
            <person name="Phongsopitanun W."/>
        </authorList>
    </citation>
    <scope>NUCLEOTIDE SEQUENCE</scope>
    <source>
        <strain evidence="7">JCM 31032</strain>
    </source>
</reference>
<dbReference type="GO" id="GO:0046872">
    <property type="term" value="F:metal ion binding"/>
    <property type="evidence" value="ECO:0007669"/>
    <property type="project" value="UniProtKB-KW"/>
</dbReference>
<feature type="binding site" evidence="5">
    <location>
        <position position="422"/>
    </location>
    <ligand>
        <name>Ca(2+)</name>
        <dbReference type="ChEBI" id="CHEBI:29108"/>
    </ligand>
</feature>
<feature type="compositionally biased region" description="Low complexity" evidence="6">
    <location>
        <begin position="229"/>
        <end position="262"/>
    </location>
</feature>
<dbReference type="InterPro" id="IPR014395">
    <property type="entry name" value="Pen/GL7ACA/AHL_acylase"/>
</dbReference>
<evidence type="ECO:0000256" key="1">
    <source>
        <dbReference type="ARBA" id="ARBA00006586"/>
    </source>
</evidence>
<accession>A0A9X1NLC3</accession>
<evidence type="ECO:0000313" key="8">
    <source>
        <dbReference type="Proteomes" id="UP001138997"/>
    </source>
</evidence>
<feature type="compositionally biased region" description="Low complexity" evidence="6">
    <location>
        <begin position="306"/>
        <end position="318"/>
    </location>
</feature>
<evidence type="ECO:0000256" key="2">
    <source>
        <dbReference type="ARBA" id="ARBA00022801"/>
    </source>
</evidence>
<evidence type="ECO:0000256" key="4">
    <source>
        <dbReference type="PIRSR" id="PIRSR001227-1"/>
    </source>
</evidence>
<dbReference type="InterPro" id="IPR043147">
    <property type="entry name" value="Penicillin_amidase_A-knob"/>
</dbReference>
<sequence>MIAVVVVAVLLVTVVRRPLPDRGGEVSMPGLTGSATVIRDERGVPQIFADNAADLFRVQGYVSAQDRFFEMDLRRHITAGRLSELVGENEDALTADKLVRTLGWRQVAEQEYEKATDSTKAYLEAYAAGVNEYIKDRSKAELSVSYSILERSNSLADIEPWTPVDSVAWIKAMAWDLRSNYDEELQRGQAINTVRNVERVEQLFPDYPYNEHTPIIDGPANAGNQPGSGANNRANANNNGAADADADADGNNGATGDAPANGSQSTPNPSDSATPNGTGTPTGEAAVEETSASLIPKHTGKRADSSTPLATPAAQQALSAATNALDSLPSVLGGSDEGNGSNSWVVAGDLTETGLPLLANDPHLGVSQPSIWTQVGLHCNNPSEECPFDVSGYTFAGLPGVVIGHNSRISWGLTNLAPDVSDFFLENVNESSYLVDGRSEQLETRTETIKVAGSDPVTITVRKTKHGPLVSDVLTDVAKAGQTSPVPGEKVLRGSTYAVALNWTALTPGTAMDAILELNVAQDFSSFRKAVQRLDAPAQSVIYADVDGNIGYQAPGRVPLRGQGDPQAKVPADGTWPQIGWDSRYDWDGWVKKKDLPWVENPSSGYIVAANQAVTGPDGTAQLTTDWDYGYRSQRIQELIEQARAERPITVDDMREVQTDTYNPIAELLVPELLELAPTTDEFTQSGVELLEGWDYRQPTDSAAAAYFNTVWATLLDLTFSDELPEGFRPDGGDRWFQIVRTLMEDPKDEWWDDGRTDDVVESRDEVLRRAMTTARLDLTQRLGKDPSKWRWGKLHRVTLEQSPLGADGVPQIIKKLVNRGPYEAPGGSSIVNAFSWDASAGDFSVTAAPSMRMIVDMSDLDNSRWVNQSGISGHPWDKHYDDQISAWLKGEDFAWPFTADAVRAASEEEQTFKPGS</sequence>
<evidence type="ECO:0000256" key="6">
    <source>
        <dbReference type="SAM" id="MobiDB-lite"/>
    </source>
</evidence>
<feature type="region of interest" description="Disordered" evidence="6">
    <location>
        <begin position="208"/>
        <end position="318"/>
    </location>
</feature>
<gene>
    <name evidence="7" type="ORF">LR394_32605</name>
</gene>
<feature type="binding site" evidence="5">
    <location>
        <position position="184"/>
    </location>
    <ligand>
        <name>Ca(2+)</name>
        <dbReference type="ChEBI" id="CHEBI:29108"/>
    </ligand>
</feature>
<protein>
    <submittedName>
        <fullName evidence="7">Penicillin acylase family protein</fullName>
    </submittedName>
</protein>
<dbReference type="PIRSF" id="PIRSF001227">
    <property type="entry name" value="Pen_acylase"/>
    <property type="match status" value="1"/>
</dbReference>
<evidence type="ECO:0000256" key="5">
    <source>
        <dbReference type="PIRSR" id="PIRSR001227-2"/>
    </source>
</evidence>
<keyword evidence="5" id="KW-0479">Metal-binding</keyword>
<dbReference type="PANTHER" id="PTHR34218">
    <property type="entry name" value="PEPTIDASE S45 PENICILLIN AMIDASE"/>
    <property type="match status" value="1"/>
</dbReference>
<dbReference type="RefSeq" id="WP_231448465.1">
    <property type="nucleotide sequence ID" value="NZ_JAJOMB010000023.1"/>
</dbReference>
<proteinExistence type="inferred from homology"/>
<dbReference type="SUPFAM" id="SSF56235">
    <property type="entry name" value="N-terminal nucleophile aminohydrolases (Ntn hydrolases)"/>
    <property type="match status" value="1"/>
</dbReference>
<dbReference type="PANTHER" id="PTHR34218:SF4">
    <property type="entry name" value="ACYL-HOMOSERINE LACTONE ACYLASE QUIP"/>
    <property type="match status" value="1"/>
</dbReference>
<dbReference type="Gene3D" id="3.60.20.10">
    <property type="entry name" value="Glutamine Phosphoribosylpyrophosphate, subunit 1, domain 1"/>
    <property type="match status" value="1"/>
</dbReference>
<organism evidence="7 8">
    <name type="scientific">Kineosporia babensis</name>
    <dbReference type="NCBI Taxonomy" id="499548"/>
    <lineage>
        <taxon>Bacteria</taxon>
        <taxon>Bacillati</taxon>
        <taxon>Actinomycetota</taxon>
        <taxon>Actinomycetes</taxon>
        <taxon>Kineosporiales</taxon>
        <taxon>Kineosporiaceae</taxon>
        <taxon>Kineosporia</taxon>
    </lineage>
</organism>
<feature type="active site" description="Nucleophile" evidence="4">
    <location>
        <position position="341"/>
    </location>
</feature>